<organism evidence="1 2">
    <name type="scientific">Araneus ventricosus</name>
    <name type="common">Orbweaver spider</name>
    <name type="synonym">Epeira ventricosa</name>
    <dbReference type="NCBI Taxonomy" id="182803"/>
    <lineage>
        <taxon>Eukaryota</taxon>
        <taxon>Metazoa</taxon>
        <taxon>Ecdysozoa</taxon>
        <taxon>Arthropoda</taxon>
        <taxon>Chelicerata</taxon>
        <taxon>Arachnida</taxon>
        <taxon>Araneae</taxon>
        <taxon>Araneomorphae</taxon>
        <taxon>Entelegynae</taxon>
        <taxon>Araneoidea</taxon>
        <taxon>Araneidae</taxon>
        <taxon>Araneus</taxon>
    </lineage>
</organism>
<comment type="caution">
    <text evidence="1">The sequence shown here is derived from an EMBL/GenBank/DDBJ whole genome shotgun (WGS) entry which is preliminary data.</text>
</comment>
<accession>A0A4Y2I2E6</accession>
<dbReference type="Proteomes" id="UP000499080">
    <property type="component" value="Unassembled WGS sequence"/>
</dbReference>
<dbReference type="EMBL" id="BGPR01002343">
    <property type="protein sequence ID" value="GBM71921.1"/>
    <property type="molecule type" value="Genomic_DNA"/>
</dbReference>
<sequence>MTRATPELAPPSPNFHATPTGWEVSFPQFNIQLCLLVGPPSPYEFRTASVVLSGLSTKIHLLQIEFH</sequence>
<proteinExistence type="predicted"/>
<dbReference type="AlphaFoldDB" id="A0A4Y2I2E6"/>
<reference evidence="1 2" key="1">
    <citation type="journal article" date="2019" name="Sci. Rep.">
        <title>Orb-weaving spider Araneus ventricosus genome elucidates the spidroin gene catalogue.</title>
        <authorList>
            <person name="Kono N."/>
            <person name="Nakamura H."/>
            <person name="Ohtoshi R."/>
            <person name="Moran D.A.P."/>
            <person name="Shinohara A."/>
            <person name="Yoshida Y."/>
            <person name="Fujiwara M."/>
            <person name="Mori M."/>
            <person name="Tomita M."/>
            <person name="Arakawa K."/>
        </authorList>
    </citation>
    <scope>NUCLEOTIDE SEQUENCE [LARGE SCALE GENOMIC DNA]</scope>
</reference>
<evidence type="ECO:0000313" key="2">
    <source>
        <dbReference type="Proteomes" id="UP000499080"/>
    </source>
</evidence>
<protein>
    <submittedName>
        <fullName evidence="1">Uncharacterized protein</fullName>
    </submittedName>
</protein>
<gene>
    <name evidence="1" type="ORF">AVEN_28697_1</name>
</gene>
<name>A0A4Y2I2E6_ARAVE</name>
<evidence type="ECO:0000313" key="1">
    <source>
        <dbReference type="EMBL" id="GBM71921.1"/>
    </source>
</evidence>
<keyword evidence="2" id="KW-1185">Reference proteome</keyword>